<feature type="domain" description="Acyltransferase 3" evidence="3">
    <location>
        <begin position="313"/>
        <end position="616"/>
    </location>
</feature>
<sequence>MGFARGAHPLRHFRVQGPPPGLVLAAPPPRHGHRVRRQPARGLEGVPHVQLPARRPPLRSRARLAPLDARPRARPHGVLPRRRRTRRRRLPPGDGARRREPERSDRPHLFAGRLWRRRGHRRAGHRLLRALLRADPRLLPVRRGRAARPPLGRHLRLPGLRVRPPHLLARQTDRLPRRLVLLLHRRRPHRGRGHDLHRPDRRGRDVLELRLPRGPPRPRHDWRALWISLAALDGVPRAGSDPARALHRHRLQHDRHVRGGDHGRQHCLPHHRPRTVDVPARPHGEKARGGPRRSTVPLMSRDARGTNEPARIAGLDTLRFLAAAMVVLSHLGPPPLLAGLERTHRVAWFLSASYGVAWNGPAAVIVFFVISGLCIHWPTLARRPYWPEYFVRRYVRIGIPLLASIALSSAVGIPYIGLSASILWSLQCELVYYTLYPLLLALRDRFGWRPLIAGSFALATAVIVLVDPRALPYPAYGWALQWVIGLPCWLLGCLLAERIQERPARAHPRIWAYRLAVWLASAAALALRFHSPIGYPWTLNAFSLLVYAWLLVEIPHLAASRVPRFSERLGLFSYSLYLVHLAAWEVFKKYYHLKLGHLVDWALLMALVLGVSYVFFLVCEDPSQKLARRLAKSLRPKPAAPLPTA</sequence>
<keyword evidence="4" id="KW-0012">Acyltransferase</keyword>
<feature type="compositionally biased region" description="Basic and acidic residues" evidence="1">
    <location>
        <begin position="95"/>
        <end position="105"/>
    </location>
</feature>
<feature type="transmembrane region" description="Helical" evidence="2">
    <location>
        <begin position="511"/>
        <end position="531"/>
    </location>
</feature>
<dbReference type="OrthoDB" id="9767863at2"/>
<dbReference type="AlphaFoldDB" id="A0A4U1J6W5"/>
<protein>
    <submittedName>
        <fullName evidence="4">Acyltransferase</fullName>
    </submittedName>
</protein>
<feature type="compositionally biased region" description="Basic residues" evidence="1">
    <location>
        <begin position="30"/>
        <end position="39"/>
    </location>
</feature>
<keyword evidence="2" id="KW-1133">Transmembrane helix</keyword>
<evidence type="ECO:0000256" key="2">
    <source>
        <dbReference type="SAM" id="Phobius"/>
    </source>
</evidence>
<name>A0A4U1J6W5_9BACT</name>
<keyword evidence="4" id="KW-0808">Transferase</keyword>
<dbReference type="InterPro" id="IPR050879">
    <property type="entry name" value="Acyltransferase_3"/>
</dbReference>
<feature type="transmembrane region" description="Helical" evidence="2">
    <location>
        <begin position="422"/>
        <end position="441"/>
    </location>
</feature>
<evidence type="ECO:0000259" key="3">
    <source>
        <dbReference type="Pfam" id="PF01757"/>
    </source>
</evidence>
<dbReference type="InterPro" id="IPR002656">
    <property type="entry name" value="Acyl_transf_3_dom"/>
</dbReference>
<evidence type="ECO:0000313" key="5">
    <source>
        <dbReference type="Proteomes" id="UP000309215"/>
    </source>
</evidence>
<organism evidence="4 5">
    <name type="scientific">Polyangium fumosum</name>
    <dbReference type="NCBI Taxonomy" id="889272"/>
    <lineage>
        <taxon>Bacteria</taxon>
        <taxon>Pseudomonadati</taxon>
        <taxon>Myxococcota</taxon>
        <taxon>Polyangia</taxon>
        <taxon>Polyangiales</taxon>
        <taxon>Polyangiaceae</taxon>
        <taxon>Polyangium</taxon>
    </lineage>
</organism>
<dbReference type="PANTHER" id="PTHR23028">
    <property type="entry name" value="ACETYLTRANSFERASE"/>
    <property type="match status" value="1"/>
</dbReference>
<gene>
    <name evidence="4" type="ORF">E8A74_28675</name>
</gene>
<feature type="compositionally biased region" description="Basic residues" evidence="1">
    <location>
        <begin position="72"/>
        <end position="90"/>
    </location>
</feature>
<feature type="region of interest" description="Disordered" evidence="1">
    <location>
        <begin position="1"/>
        <end position="105"/>
    </location>
</feature>
<feature type="compositionally biased region" description="Pro residues" evidence="1">
    <location>
        <begin position="17"/>
        <end position="29"/>
    </location>
</feature>
<feature type="transmembrane region" description="Helical" evidence="2">
    <location>
        <begin position="478"/>
        <end position="499"/>
    </location>
</feature>
<feature type="transmembrane region" description="Helical" evidence="2">
    <location>
        <begin position="599"/>
        <end position="619"/>
    </location>
</feature>
<feature type="transmembrane region" description="Helical" evidence="2">
    <location>
        <begin position="537"/>
        <end position="557"/>
    </location>
</feature>
<keyword evidence="2" id="KW-0472">Membrane</keyword>
<feature type="transmembrane region" description="Helical" evidence="2">
    <location>
        <begin position="397"/>
        <end position="416"/>
    </location>
</feature>
<proteinExistence type="predicted"/>
<keyword evidence="5" id="KW-1185">Reference proteome</keyword>
<dbReference type="Pfam" id="PF01757">
    <property type="entry name" value="Acyl_transf_3"/>
    <property type="match status" value="1"/>
</dbReference>
<dbReference type="EMBL" id="SSMQ01000034">
    <property type="protein sequence ID" value="TKD02506.1"/>
    <property type="molecule type" value="Genomic_DNA"/>
</dbReference>
<feature type="transmembrane region" description="Helical" evidence="2">
    <location>
        <begin position="448"/>
        <end position="466"/>
    </location>
</feature>
<feature type="transmembrane region" description="Helical" evidence="2">
    <location>
        <begin position="356"/>
        <end position="377"/>
    </location>
</feature>
<reference evidence="4 5" key="1">
    <citation type="submission" date="2019-04" db="EMBL/GenBank/DDBJ databases">
        <authorList>
            <person name="Li Y."/>
            <person name="Wang J."/>
        </authorList>
    </citation>
    <scope>NUCLEOTIDE SEQUENCE [LARGE SCALE GENOMIC DNA]</scope>
    <source>
        <strain evidence="4 5">DSM 14668</strain>
    </source>
</reference>
<dbReference type="Proteomes" id="UP000309215">
    <property type="component" value="Unassembled WGS sequence"/>
</dbReference>
<feature type="region of interest" description="Disordered" evidence="1">
    <location>
        <begin position="256"/>
        <end position="303"/>
    </location>
</feature>
<evidence type="ECO:0000313" key="4">
    <source>
        <dbReference type="EMBL" id="TKD02506.1"/>
    </source>
</evidence>
<dbReference type="GO" id="GO:0016747">
    <property type="term" value="F:acyltransferase activity, transferring groups other than amino-acyl groups"/>
    <property type="evidence" value="ECO:0007669"/>
    <property type="project" value="InterPro"/>
</dbReference>
<comment type="caution">
    <text evidence="4">The sequence shown here is derived from an EMBL/GenBank/DDBJ whole genome shotgun (WGS) entry which is preliminary data.</text>
</comment>
<feature type="transmembrane region" description="Helical" evidence="2">
    <location>
        <begin position="569"/>
        <end position="587"/>
    </location>
</feature>
<accession>A0A4U1J6W5</accession>
<evidence type="ECO:0000256" key="1">
    <source>
        <dbReference type="SAM" id="MobiDB-lite"/>
    </source>
</evidence>
<keyword evidence="2" id="KW-0812">Transmembrane</keyword>